<dbReference type="EMBL" id="MUHB01000007">
    <property type="protein sequence ID" value="OXB05777.1"/>
    <property type="molecule type" value="Genomic_DNA"/>
</dbReference>
<evidence type="ECO:0000313" key="2">
    <source>
        <dbReference type="EMBL" id="SHM10795.1"/>
    </source>
</evidence>
<dbReference type="Proteomes" id="UP000184216">
    <property type="component" value="Unassembled WGS sequence"/>
</dbReference>
<accession>A0AB36P363</accession>
<keyword evidence="3" id="KW-1185">Reference proteome</keyword>
<sequence length="73" mass="8726">MDIQLEKLNAMNMLKETNDPALIMAVARLLRQEKNDWWDDLTEAQKEDVAQSELEFERGEFKSFEDVMKKYKE</sequence>
<dbReference type="EMBL" id="FRBX01000002">
    <property type="protein sequence ID" value="SHM10795.1"/>
    <property type="molecule type" value="Genomic_DNA"/>
</dbReference>
<proteinExistence type="predicted"/>
<comment type="caution">
    <text evidence="1">The sequence shown here is derived from an EMBL/GenBank/DDBJ whole genome shotgun (WGS) entry which is preliminary data.</text>
</comment>
<evidence type="ECO:0000313" key="4">
    <source>
        <dbReference type="Proteomes" id="UP000198431"/>
    </source>
</evidence>
<name>A0AB36P363_9FLAO</name>
<dbReference type="AlphaFoldDB" id="A0AB36P363"/>
<evidence type="ECO:0000313" key="1">
    <source>
        <dbReference type="EMBL" id="OXB05777.1"/>
    </source>
</evidence>
<dbReference type="Proteomes" id="UP000198431">
    <property type="component" value="Unassembled WGS sequence"/>
</dbReference>
<reference evidence="1 4" key="1">
    <citation type="submission" date="2016-11" db="EMBL/GenBank/DDBJ databases">
        <title>Whole genomes of Flavobacteriaceae.</title>
        <authorList>
            <person name="Stine C."/>
            <person name="Li C."/>
            <person name="Tadesse D."/>
        </authorList>
    </citation>
    <scope>NUCLEOTIDE SEQUENCE [LARGE SCALE GENOMIC DNA]</scope>
    <source>
        <strain evidence="1 4">ATCC 19366</strain>
    </source>
</reference>
<organism evidence="1 4">
    <name type="scientific">Flavobacterium pectinovorum</name>
    <dbReference type="NCBI Taxonomy" id="29533"/>
    <lineage>
        <taxon>Bacteria</taxon>
        <taxon>Pseudomonadati</taxon>
        <taxon>Bacteroidota</taxon>
        <taxon>Flavobacteriia</taxon>
        <taxon>Flavobacteriales</taxon>
        <taxon>Flavobacteriaceae</taxon>
        <taxon>Flavobacterium</taxon>
    </lineage>
</organism>
<dbReference type="RefSeq" id="WP_042563389.1">
    <property type="nucleotide sequence ID" value="NZ_FRBX01000002.1"/>
</dbReference>
<evidence type="ECO:0008006" key="5">
    <source>
        <dbReference type="Google" id="ProtNLM"/>
    </source>
</evidence>
<reference evidence="2 3" key="2">
    <citation type="submission" date="2016-11" db="EMBL/GenBank/DDBJ databases">
        <authorList>
            <person name="Varghese N."/>
            <person name="Submissions S."/>
        </authorList>
    </citation>
    <scope>NUCLEOTIDE SEQUENCE [LARGE SCALE GENOMIC DNA]</scope>
    <source>
        <strain evidence="2 3">DSM 6368</strain>
    </source>
</reference>
<protein>
    <recommendedName>
        <fullName evidence="5">Addiction module protein</fullName>
    </recommendedName>
</protein>
<evidence type="ECO:0000313" key="3">
    <source>
        <dbReference type="Proteomes" id="UP000184216"/>
    </source>
</evidence>
<gene>
    <name evidence="1" type="ORF">B0A72_07115</name>
    <name evidence="2" type="ORF">SAMN05444387_1936</name>
</gene>